<dbReference type="EMBL" id="JYDQ01000104">
    <property type="protein sequence ID" value="KRY14987.1"/>
    <property type="molecule type" value="Genomic_DNA"/>
</dbReference>
<reference evidence="1 2" key="1">
    <citation type="submission" date="2015-01" db="EMBL/GenBank/DDBJ databases">
        <title>Evolution of Trichinella species and genotypes.</title>
        <authorList>
            <person name="Korhonen P.K."/>
            <person name="Edoardo P."/>
            <person name="Giuseppe L.R."/>
            <person name="Gasser R.B."/>
        </authorList>
    </citation>
    <scope>NUCLEOTIDE SEQUENCE [LARGE SCALE GENOMIC DNA]</scope>
    <source>
        <strain evidence="1">ISS2496</strain>
    </source>
</reference>
<keyword evidence="2" id="KW-1185">Reference proteome</keyword>
<accession>A0A0V0ZR13</accession>
<comment type="caution">
    <text evidence="1">The sequence shown here is derived from an EMBL/GenBank/DDBJ whole genome shotgun (WGS) entry which is preliminary data.</text>
</comment>
<evidence type="ECO:0000313" key="2">
    <source>
        <dbReference type="Proteomes" id="UP000054783"/>
    </source>
</evidence>
<gene>
    <name evidence="1" type="ORF">T12_10300</name>
</gene>
<proteinExistence type="predicted"/>
<organism evidence="1 2">
    <name type="scientific">Trichinella patagoniensis</name>
    <dbReference type="NCBI Taxonomy" id="990121"/>
    <lineage>
        <taxon>Eukaryota</taxon>
        <taxon>Metazoa</taxon>
        <taxon>Ecdysozoa</taxon>
        <taxon>Nematoda</taxon>
        <taxon>Enoplea</taxon>
        <taxon>Dorylaimia</taxon>
        <taxon>Trichinellida</taxon>
        <taxon>Trichinellidae</taxon>
        <taxon>Trichinella</taxon>
    </lineage>
</organism>
<dbReference type="AlphaFoldDB" id="A0A0V0ZR13"/>
<evidence type="ECO:0000313" key="1">
    <source>
        <dbReference type="EMBL" id="KRY14987.1"/>
    </source>
</evidence>
<protein>
    <submittedName>
        <fullName evidence="1">Uncharacterized protein</fullName>
    </submittedName>
</protein>
<name>A0A0V0ZR13_9BILA</name>
<dbReference type="Proteomes" id="UP000054783">
    <property type="component" value="Unassembled WGS sequence"/>
</dbReference>
<sequence length="83" mass="9824">MENPQSTVRSMIMRSLDEVKFLETNEIPLLHCCGKTTYVPWAYKSFQIKFYLLFTNKQALVIDVHGSCLFRSFFEYLLFLICD</sequence>